<evidence type="ECO:0000313" key="2">
    <source>
        <dbReference type="EMBL" id="MDM4014185.1"/>
    </source>
</evidence>
<dbReference type="EMBL" id="JASZZN010000001">
    <property type="protein sequence ID" value="MDM4014185.1"/>
    <property type="molecule type" value="Genomic_DNA"/>
</dbReference>
<keyword evidence="1" id="KW-0812">Transmembrane</keyword>
<evidence type="ECO:0000313" key="3">
    <source>
        <dbReference type="Proteomes" id="UP001239462"/>
    </source>
</evidence>
<evidence type="ECO:0008006" key="4">
    <source>
        <dbReference type="Google" id="ProtNLM"/>
    </source>
</evidence>
<evidence type="ECO:0000256" key="1">
    <source>
        <dbReference type="SAM" id="Phobius"/>
    </source>
</evidence>
<organism evidence="2 3">
    <name type="scientific">Roseiconus lacunae</name>
    <dbReference type="NCBI Taxonomy" id="2605694"/>
    <lineage>
        <taxon>Bacteria</taxon>
        <taxon>Pseudomonadati</taxon>
        <taxon>Planctomycetota</taxon>
        <taxon>Planctomycetia</taxon>
        <taxon>Pirellulales</taxon>
        <taxon>Pirellulaceae</taxon>
        <taxon>Roseiconus</taxon>
    </lineage>
</organism>
<dbReference type="RefSeq" id="WP_149494965.1">
    <property type="nucleotide sequence ID" value="NZ_JASZZN010000001.1"/>
</dbReference>
<keyword evidence="1" id="KW-0472">Membrane</keyword>
<feature type="transmembrane region" description="Helical" evidence="1">
    <location>
        <begin position="12"/>
        <end position="29"/>
    </location>
</feature>
<reference evidence="2 3" key="1">
    <citation type="submission" date="2023-06" db="EMBL/GenBank/DDBJ databases">
        <title>Roseiconus lacunae JC819 isolated from Gulf of Mannar region, Tamil Nadu.</title>
        <authorList>
            <person name="Pk S."/>
            <person name="Ch S."/>
            <person name="Ch V.R."/>
        </authorList>
    </citation>
    <scope>NUCLEOTIDE SEQUENCE [LARGE SCALE GENOMIC DNA]</scope>
    <source>
        <strain evidence="2 3">JC819</strain>
    </source>
</reference>
<accession>A0ABT7PCG8</accession>
<protein>
    <recommendedName>
        <fullName evidence="4">DUF3365 domain-containing protein</fullName>
    </recommendedName>
</protein>
<proteinExistence type="predicted"/>
<keyword evidence="3" id="KW-1185">Reference proteome</keyword>
<dbReference type="Proteomes" id="UP001239462">
    <property type="component" value="Unassembled WGS sequence"/>
</dbReference>
<comment type="caution">
    <text evidence="2">The sequence shown here is derived from an EMBL/GenBank/DDBJ whole genome shotgun (WGS) entry which is preliminary data.</text>
</comment>
<sequence>MSANSLLKHFSLKATTVIVVLFVLATITVDRQLSKSVAADASVRSIGQAEGVLMRSKLKRSQSVLEGLLRKDYAAIAKGAHDMKLISEAVEWPRARDQVYEHFSAEFRRQCSQLEELAAKKNHQGATFTYLAMTNLCIQCHDYVRDSLRVAEPNGRSGIQLIPAEWPEEGR</sequence>
<gene>
    <name evidence="2" type="ORF">QTN89_02000</name>
</gene>
<keyword evidence="1" id="KW-1133">Transmembrane helix</keyword>
<name>A0ABT7PCG8_9BACT</name>